<keyword evidence="2" id="KW-0229">DNA integration</keyword>
<name>A0A4R8FGV9_9GAMM</name>
<dbReference type="PROSITE" id="PS51898">
    <property type="entry name" value="TYR_RECOMBINASE"/>
    <property type="match status" value="1"/>
</dbReference>
<keyword evidence="4" id="KW-0233">DNA recombination</keyword>
<dbReference type="GO" id="GO:0006310">
    <property type="term" value="P:DNA recombination"/>
    <property type="evidence" value="ECO:0007669"/>
    <property type="project" value="UniProtKB-KW"/>
</dbReference>
<dbReference type="OrthoDB" id="9795573at2"/>
<feature type="domain" description="Tyr recombinase" evidence="5">
    <location>
        <begin position="198"/>
        <end position="393"/>
    </location>
</feature>
<dbReference type="AlphaFoldDB" id="A0A4R8FGV9"/>
<dbReference type="SUPFAM" id="SSF56349">
    <property type="entry name" value="DNA breaking-rejoining enzymes"/>
    <property type="match status" value="1"/>
</dbReference>
<gene>
    <name evidence="6" type="ORF">DFO67_12724</name>
</gene>
<dbReference type="Gene3D" id="3.30.160.390">
    <property type="entry name" value="Integrase, DNA-binding domain"/>
    <property type="match status" value="1"/>
</dbReference>
<dbReference type="GO" id="GO:0003677">
    <property type="term" value="F:DNA binding"/>
    <property type="evidence" value="ECO:0007669"/>
    <property type="project" value="UniProtKB-KW"/>
</dbReference>
<dbReference type="Pfam" id="PF13356">
    <property type="entry name" value="Arm-DNA-bind_3"/>
    <property type="match status" value="1"/>
</dbReference>
<dbReference type="Gene3D" id="1.10.150.130">
    <property type="match status" value="1"/>
</dbReference>
<protein>
    <submittedName>
        <fullName evidence="6">Integrase</fullName>
    </submittedName>
</protein>
<accession>A0A4R8FGV9</accession>
<comment type="caution">
    <text evidence="6">The sequence shown here is derived from an EMBL/GenBank/DDBJ whole genome shotgun (WGS) entry which is preliminary data.</text>
</comment>
<dbReference type="Pfam" id="PF00589">
    <property type="entry name" value="Phage_integrase"/>
    <property type="match status" value="1"/>
</dbReference>
<evidence type="ECO:0000313" key="7">
    <source>
        <dbReference type="Proteomes" id="UP000294489"/>
    </source>
</evidence>
<evidence type="ECO:0000256" key="4">
    <source>
        <dbReference type="ARBA" id="ARBA00023172"/>
    </source>
</evidence>
<evidence type="ECO:0000259" key="5">
    <source>
        <dbReference type="PROSITE" id="PS51898"/>
    </source>
</evidence>
<comment type="similarity">
    <text evidence="1">Belongs to the 'phage' integrase family.</text>
</comment>
<dbReference type="InterPro" id="IPR050808">
    <property type="entry name" value="Phage_Integrase"/>
</dbReference>
<evidence type="ECO:0000256" key="3">
    <source>
        <dbReference type="ARBA" id="ARBA00023125"/>
    </source>
</evidence>
<proteinExistence type="inferred from homology"/>
<organism evidence="6 7">
    <name type="scientific">Modicisalibacter xianhensis</name>
    <dbReference type="NCBI Taxonomy" id="442341"/>
    <lineage>
        <taxon>Bacteria</taxon>
        <taxon>Pseudomonadati</taxon>
        <taxon>Pseudomonadota</taxon>
        <taxon>Gammaproteobacteria</taxon>
        <taxon>Oceanospirillales</taxon>
        <taxon>Halomonadaceae</taxon>
        <taxon>Modicisalibacter</taxon>
    </lineage>
</organism>
<keyword evidence="3" id="KW-0238">DNA-binding</keyword>
<dbReference type="RefSeq" id="WP_134020956.1">
    <property type="nucleotide sequence ID" value="NZ_SOEC01000027.1"/>
</dbReference>
<dbReference type="EMBL" id="SOEC01000027">
    <property type="protein sequence ID" value="TDX22855.1"/>
    <property type="molecule type" value="Genomic_DNA"/>
</dbReference>
<sequence length="408" mass="46310">MGSFTVKKVQALIKDGTPGRYSDGNGLYLMIPRKGTPYWMLRYTLAGKRRELTLDKYAQLSLAEAREQAVEGKKAIRRGVDPIEERKREEQATIHTVKDLFTDWHQDLEKRLKHPRIPKRIFEKEVAPSIGHFTLNSVTPMDVRAIVRKVAGSGRPTIANDTLMNLKQLFNHAIKLGLLTYNPASAFNVNDAGGIEKSRDRALSLDEIRQVFKIFQANSDSFSRENYLACALLVVLGVRKTELTEAQWSEFDMKNSQWALPQERSKSGVGIKIPLPPQAIVWLEELKVRACGSAYVFPNRRSSKTPHMGKDTLNRAIAKLFGREPGKKKQPQNRMGEIEIFTVHDLRRTFRSLLASLGVPGHVAERCLNHKLKGVEGVYDRHDYFEERKIALNKIAETISPLVNTQKN</sequence>
<dbReference type="InterPro" id="IPR011010">
    <property type="entry name" value="DNA_brk_join_enz"/>
</dbReference>
<dbReference type="Gene3D" id="1.10.443.10">
    <property type="entry name" value="Intergrase catalytic core"/>
    <property type="match status" value="1"/>
</dbReference>
<evidence type="ECO:0000256" key="1">
    <source>
        <dbReference type="ARBA" id="ARBA00008857"/>
    </source>
</evidence>
<dbReference type="PANTHER" id="PTHR30629:SF2">
    <property type="entry name" value="PROPHAGE INTEGRASE INTS-RELATED"/>
    <property type="match status" value="1"/>
</dbReference>
<reference evidence="6 7" key="1">
    <citation type="submission" date="2019-03" db="EMBL/GenBank/DDBJ databases">
        <title>Freshwater and sediment microbial communities from various areas in North America, analyzing microbe dynamics in response to fracking.</title>
        <authorList>
            <person name="Lamendella R."/>
        </authorList>
    </citation>
    <scope>NUCLEOTIDE SEQUENCE [LARGE SCALE GENOMIC DNA]</scope>
    <source>
        <strain evidence="6 7">6_TX</strain>
    </source>
</reference>
<dbReference type="InterPro" id="IPR053876">
    <property type="entry name" value="Phage_int_M"/>
</dbReference>
<dbReference type="InterPro" id="IPR038488">
    <property type="entry name" value="Integrase_DNA-bd_sf"/>
</dbReference>
<dbReference type="CDD" id="cd00801">
    <property type="entry name" value="INT_P4_C"/>
    <property type="match status" value="1"/>
</dbReference>
<evidence type="ECO:0000256" key="2">
    <source>
        <dbReference type="ARBA" id="ARBA00022908"/>
    </source>
</evidence>
<dbReference type="InterPro" id="IPR025166">
    <property type="entry name" value="Integrase_DNA_bind_dom"/>
</dbReference>
<evidence type="ECO:0000313" key="6">
    <source>
        <dbReference type="EMBL" id="TDX22855.1"/>
    </source>
</evidence>
<dbReference type="InterPro" id="IPR010998">
    <property type="entry name" value="Integrase_recombinase_N"/>
</dbReference>
<dbReference type="GO" id="GO:0015074">
    <property type="term" value="P:DNA integration"/>
    <property type="evidence" value="ECO:0007669"/>
    <property type="project" value="UniProtKB-KW"/>
</dbReference>
<dbReference type="InterPro" id="IPR002104">
    <property type="entry name" value="Integrase_catalytic"/>
</dbReference>
<dbReference type="PANTHER" id="PTHR30629">
    <property type="entry name" value="PROPHAGE INTEGRASE"/>
    <property type="match status" value="1"/>
</dbReference>
<dbReference type="Pfam" id="PF22022">
    <property type="entry name" value="Phage_int_M"/>
    <property type="match status" value="1"/>
</dbReference>
<dbReference type="InterPro" id="IPR013762">
    <property type="entry name" value="Integrase-like_cat_sf"/>
</dbReference>
<dbReference type="Proteomes" id="UP000294489">
    <property type="component" value="Unassembled WGS sequence"/>
</dbReference>